<proteinExistence type="predicted"/>
<keyword evidence="2" id="KW-1185">Reference proteome</keyword>
<accession>A0A6N8JII8</accession>
<sequence length="88" mass="10177">MRTSLNNIKAIDDYLLGHMAPADAILFEANILLNNDLINEIQHQQSAYEIIRQYSRQKIKDEIVAVQEKLAAAPQYRGYMQRIANLFK</sequence>
<dbReference type="RefSeq" id="WP_157303833.1">
    <property type="nucleotide sequence ID" value="NZ_BAAAZB010000018.1"/>
</dbReference>
<gene>
    <name evidence="1" type="ORF">GO495_30950</name>
</gene>
<dbReference type="OrthoDB" id="1444051at2"/>
<evidence type="ECO:0000313" key="1">
    <source>
        <dbReference type="EMBL" id="MVT45047.1"/>
    </source>
</evidence>
<dbReference type="EMBL" id="WRXO01000015">
    <property type="protein sequence ID" value="MVT45047.1"/>
    <property type="molecule type" value="Genomic_DNA"/>
</dbReference>
<name>A0A6N8JII8_9BACT</name>
<dbReference type="Proteomes" id="UP000468388">
    <property type="component" value="Unassembled WGS sequence"/>
</dbReference>
<dbReference type="AlphaFoldDB" id="A0A6N8JII8"/>
<reference evidence="1 2" key="1">
    <citation type="submission" date="2019-12" db="EMBL/GenBank/DDBJ databases">
        <title>The draft genomic sequence of strain Chitinophaga oryziterrae JCM 16595.</title>
        <authorList>
            <person name="Zhang X."/>
        </authorList>
    </citation>
    <scope>NUCLEOTIDE SEQUENCE [LARGE SCALE GENOMIC DNA]</scope>
    <source>
        <strain evidence="1 2">JCM 16595</strain>
    </source>
</reference>
<protein>
    <submittedName>
        <fullName evidence="1">Uncharacterized protein</fullName>
    </submittedName>
</protein>
<comment type="caution">
    <text evidence="1">The sequence shown here is derived from an EMBL/GenBank/DDBJ whole genome shotgun (WGS) entry which is preliminary data.</text>
</comment>
<organism evidence="1 2">
    <name type="scientific">Chitinophaga oryziterrae</name>
    <dbReference type="NCBI Taxonomy" id="1031224"/>
    <lineage>
        <taxon>Bacteria</taxon>
        <taxon>Pseudomonadati</taxon>
        <taxon>Bacteroidota</taxon>
        <taxon>Chitinophagia</taxon>
        <taxon>Chitinophagales</taxon>
        <taxon>Chitinophagaceae</taxon>
        <taxon>Chitinophaga</taxon>
    </lineage>
</organism>
<evidence type="ECO:0000313" key="2">
    <source>
        <dbReference type="Proteomes" id="UP000468388"/>
    </source>
</evidence>